<dbReference type="EMBL" id="RCNU01000002">
    <property type="protein sequence ID" value="RWQ98110.1"/>
    <property type="molecule type" value="Genomic_DNA"/>
</dbReference>
<dbReference type="AlphaFoldDB" id="A0A443I215"/>
<accession>A0A443I215</accession>
<evidence type="ECO:0000313" key="2">
    <source>
        <dbReference type="EMBL" id="RWQ98110.1"/>
    </source>
</evidence>
<dbReference type="RefSeq" id="XP_028487755.1">
    <property type="nucleotide sequence ID" value="XM_028625651.1"/>
</dbReference>
<feature type="region of interest" description="Disordered" evidence="1">
    <location>
        <begin position="1"/>
        <end position="56"/>
    </location>
</feature>
<dbReference type="VEuPathDB" id="FungiDB:C8Q69DRAFT_159862"/>
<keyword evidence="3" id="KW-1185">Reference proteome</keyword>
<evidence type="ECO:0000256" key="1">
    <source>
        <dbReference type="SAM" id="MobiDB-lite"/>
    </source>
</evidence>
<dbReference type="GeneID" id="39594928"/>
<comment type="caution">
    <text evidence="2">The sequence shown here is derived from an EMBL/GenBank/DDBJ whole genome shotgun (WGS) entry which is preliminary data.</text>
</comment>
<evidence type="ECO:0000313" key="3">
    <source>
        <dbReference type="Proteomes" id="UP000283841"/>
    </source>
</evidence>
<dbReference type="Proteomes" id="UP000283841">
    <property type="component" value="Unassembled WGS sequence"/>
</dbReference>
<feature type="compositionally biased region" description="Basic and acidic residues" evidence="1">
    <location>
        <begin position="1"/>
        <end position="13"/>
    </location>
</feature>
<reference evidence="2 3" key="1">
    <citation type="journal article" date="2018" name="Front. Microbiol.">
        <title>Genomic and genetic insights into a cosmopolitan fungus, Paecilomyces variotii (Eurotiales).</title>
        <authorList>
            <person name="Urquhart A.S."/>
            <person name="Mondo S.J."/>
            <person name="Makela M.R."/>
            <person name="Hane J.K."/>
            <person name="Wiebenga A."/>
            <person name="He G."/>
            <person name="Mihaltcheva S."/>
            <person name="Pangilinan J."/>
            <person name="Lipzen A."/>
            <person name="Barry K."/>
            <person name="de Vries R.P."/>
            <person name="Grigoriev I.V."/>
            <person name="Idnurm A."/>
        </authorList>
    </citation>
    <scope>NUCLEOTIDE SEQUENCE [LARGE SCALE GENOMIC DNA]</scope>
    <source>
        <strain evidence="2 3">CBS 101075</strain>
    </source>
</reference>
<proteinExistence type="predicted"/>
<gene>
    <name evidence="2" type="ORF">C8Q69DRAFT_159862</name>
</gene>
<protein>
    <submittedName>
        <fullName evidence="2">Uncharacterized protein</fullName>
    </submittedName>
</protein>
<name>A0A443I215_BYSSP</name>
<sequence length="318" mass="35835">MDQNRSPHREPTRSRGYNLRSNTLPSDSLSASPPAPRCEPTITPAHNLRSNTPPSAPPLTAQRLFLEIYDAIINARDSKELIYENIPREIGSLVADSLADEPLVERAFPRIQFNSARGVLRVHIMPTPIHNVYLQWMKNELFRMVMAQFLTFDEFEYLELNVATTFTGFSGAYAGSSKEPDLYLQPDTRGLLPRVIVESGWSESWPHLQSDRTLWFSGGVDVRYVILLKWTKTSNGSVTGMIEVFHRNPAGAAILLHHEQLFPVPTPAVQRDIPITLDELFGPHLSPGKNPNAYFLLSLNRLRMLAREKIQAMGLIPA</sequence>
<organism evidence="2 3">
    <name type="scientific">Byssochlamys spectabilis</name>
    <name type="common">Paecilomyces variotii</name>
    <dbReference type="NCBI Taxonomy" id="264951"/>
    <lineage>
        <taxon>Eukaryota</taxon>
        <taxon>Fungi</taxon>
        <taxon>Dikarya</taxon>
        <taxon>Ascomycota</taxon>
        <taxon>Pezizomycotina</taxon>
        <taxon>Eurotiomycetes</taxon>
        <taxon>Eurotiomycetidae</taxon>
        <taxon>Eurotiales</taxon>
        <taxon>Thermoascaceae</taxon>
        <taxon>Paecilomyces</taxon>
    </lineage>
</organism>